<evidence type="ECO:0000313" key="2">
    <source>
        <dbReference type="Proteomes" id="UP000202763"/>
    </source>
</evidence>
<evidence type="ECO:0000313" key="1">
    <source>
        <dbReference type="EMBL" id="AKO61048.1"/>
    </source>
</evidence>
<organism evidence="1 2">
    <name type="scientific">Pseudoalteromonas phage H101</name>
    <dbReference type="NCBI Taxonomy" id="1654919"/>
    <lineage>
        <taxon>Viruses</taxon>
        <taxon>Duplodnaviria</taxon>
        <taxon>Heunggongvirae</taxon>
        <taxon>Uroviricota</taxon>
        <taxon>Caudoviricetes</taxon>
        <taxon>Shandongvirus</taxon>
        <taxon>Shandongvirus H101</taxon>
    </lineage>
</organism>
<dbReference type="RefSeq" id="YP_009225581.1">
    <property type="nucleotide sequence ID" value="NC_029094.1"/>
</dbReference>
<proteinExistence type="predicted"/>
<dbReference type="EMBL" id="KR534323">
    <property type="protein sequence ID" value="AKO61048.1"/>
    <property type="molecule type" value="Genomic_DNA"/>
</dbReference>
<dbReference type="GeneID" id="26796642"/>
<sequence>MSPRDFISYAVHCGETVLYSETEDTWYYWKDICEYLNASEAEMILRLPRSFEFKGHPLYGVSSYEEEAMIVLRGLGD</sequence>
<protein>
    <submittedName>
        <fullName evidence="1">Uncharacterized protein</fullName>
    </submittedName>
</protein>
<reference evidence="1 2" key="1">
    <citation type="submission" date="2015-05" db="EMBL/GenBank/DDBJ databases">
        <authorList>
            <person name="Wang D.B."/>
            <person name="Wang M."/>
        </authorList>
    </citation>
    <scope>NUCLEOTIDE SEQUENCE [LARGE SCALE GENOMIC DNA]</scope>
</reference>
<keyword evidence="2" id="KW-1185">Reference proteome</keyword>
<dbReference type="Proteomes" id="UP000202763">
    <property type="component" value="Segment"/>
</dbReference>
<name>A0A0H4IRX5_9CAUD</name>
<accession>A0A0H4IRX5</accession>
<dbReference type="KEGG" id="vg:26796642"/>